<accession>A0A150PCY3</accession>
<evidence type="ECO:0000259" key="2">
    <source>
        <dbReference type="PROSITE" id="PS50404"/>
    </source>
</evidence>
<dbReference type="Pfam" id="PF02798">
    <property type="entry name" value="GST_N"/>
    <property type="match status" value="1"/>
</dbReference>
<feature type="domain" description="GST N-terminal" evidence="2">
    <location>
        <begin position="1"/>
        <end position="85"/>
    </location>
</feature>
<dbReference type="Gene3D" id="1.20.1050.10">
    <property type="match status" value="1"/>
</dbReference>
<dbReference type="PROSITE" id="PS50405">
    <property type="entry name" value="GST_CTER"/>
    <property type="match status" value="1"/>
</dbReference>
<evidence type="ECO:0000313" key="4">
    <source>
        <dbReference type="EMBL" id="KYF53510.1"/>
    </source>
</evidence>
<dbReference type="SUPFAM" id="SSF52833">
    <property type="entry name" value="Thioredoxin-like"/>
    <property type="match status" value="1"/>
</dbReference>
<dbReference type="SFLD" id="SFLDS00019">
    <property type="entry name" value="Glutathione_Transferase_(cytos"/>
    <property type="match status" value="1"/>
</dbReference>
<dbReference type="PROSITE" id="PS50404">
    <property type="entry name" value="GST_NTER"/>
    <property type="match status" value="1"/>
</dbReference>
<feature type="domain" description="GST C-terminal" evidence="3">
    <location>
        <begin position="88"/>
        <end position="206"/>
    </location>
</feature>
<dbReference type="PANTHER" id="PTHR44051:SF8">
    <property type="entry name" value="GLUTATHIONE S-TRANSFERASE GSTA"/>
    <property type="match status" value="1"/>
</dbReference>
<dbReference type="InterPro" id="IPR004045">
    <property type="entry name" value="Glutathione_S-Trfase_N"/>
</dbReference>
<name>A0A150PCY3_SORCE</name>
<dbReference type="InterPro" id="IPR004046">
    <property type="entry name" value="GST_C"/>
</dbReference>
<dbReference type="InterPro" id="IPR040079">
    <property type="entry name" value="Glutathione_S-Trfase"/>
</dbReference>
<dbReference type="InterPro" id="IPR036282">
    <property type="entry name" value="Glutathione-S-Trfase_C_sf"/>
</dbReference>
<dbReference type="SFLD" id="SFLDG01151">
    <property type="entry name" value="Main.2:_Nu-like"/>
    <property type="match status" value="1"/>
</dbReference>
<evidence type="ECO:0000259" key="3">
    <source>
        <dbReference type="PROSITE" id="PS50405"/>
    </source>
</evidence>
<evidence type="ECO:0000256" key="1">
    <source>
        <dbReference type="RuleBase" id="RU003494"/>
    </source>
</evidence>
<dbReference type="CDD" id="cd03048">
    <property type="entry name" value="GST_N_Ure2p_like"/>
    <property type="match status" value="1"/>
</dbReference>
<sequence>MIDLYTWTTPNGYKPVILLEELGLAYAIKPIDIGSGAQHEPEYLRINPNGKIPALVDHDHPNGPVTVFESGAMLIYLAEKTGKLLPASEPGRSRVIEWLMFQMGAVGPMLGQLGHFRNAAPEKIPYAIERYQKEQDRIYKVLDGRLAGAEHLADAYSIADIATFPWITMAARMGITLDPYPNLARWEQAIKARPAVTRAFEAKIKP</sequence>
<comment type="similarity">
    <text evidence="1">Belongs to the GST superfamily.</text>
</comment>
<dbReference type="GO" id="GO:0016740">
    <property type="term" value="F:transferase activity"/>
    <property type="evidence" value="ECO:0007669"/>
    <property type="project" value="UniProtKB-KW"/>
</dbReference>
<dbReference type="InterPro" id="IPR036249">
    <property type="entry name" value="Thioredoxin-like_sf"/>
</dbReference>
<protein>
    <submittedName>
        <fullName evidence="4">Glutathione S-transferase</fullName>
    </submittedName>
</protein>
<comment type="caution">
    <text evidence="4">The sequence shown here is derived from an EMBL/GenBank/DDBJ whole genome shotgun (WGS) entry which is preliminary data.</text>
</comment>
<dbReference type="SUPFAM" id="SSF47616">
    <property type="entry name" value="GST C-terminal domain-like"/>
    <property type="match status" value="1"/>
</dbReference>
<dbReference type="EMBL" id="JELY01002129">
    <property type="protein sequence ID" value="KYF53510.1"/>
    <property type="molecule type" value="Genomic_DNA"/>
</dbReference>
<dbReference type="SFLD" id="SFLDG00358">
    <property type="entry name" value="Main_(cytGST)"/>
    <property type="match status" value="1"/>
</dbReference>
<keyword evidence="4" id="KW-0808">Transferase</keyword>
<dbReference type="InterPro" id="IPR010987">
    <property type="entry name" value="Glutathione-S-Trfase_C-like"/>
</dbReference>
<evidence type="ECO:0000313" key="5">
    <source>
        <dbReference type="Proteomes" id="UP000075420"/>
    </source>
</evidence>
<dbReference type="Proteomes" id="UP000075420">
    <property type="component" value="Unassembled WGS sequence"/>
</dbReference>
<proteinExistence type="inferred from homology"/>
<dbReference type="SFLD" id="SFLDG01150">
    <property type="entry name" value="Main.1:_Beta-like"/>
    <property type="match status" value="1"/>
</dbReference>
<dbReference type="AlphaFoldDB" id="A0A150PCY3"/>
<dbReference type="PANTHER" id="PTHR44051">
    <property type="entry name" value="GLUTATHIONE S-TRANSFERASE-RELATED"/>
    <property type="match status" value="1"/>
</dbReference>
<gene>
    <name evidence="4" type="ORF">BE08_37295</name>
</gene>
<dbReference type="Gene3D" id="3.40.30.10">
    <property type="entry name" value="Glutaredoxin"/>
    <property type="match status" value="1"/>
</dbReference>
<dbReference type="Pfam" id="PF00043">
    <property type="entry name" value="GST_C"/>
    <property type="match status" value="1"/>
</dbReference>
<organism evidence="4 5">
    <name type="scientific">Sorangium cellulosum</name>
    <name type="common">Polyangium cellulosum</name>
    <dbReference type="NCBI Taxonomy" id="56"/>
    <lineage>
        <taxon>Bacteria</taxon>
        <taxon>Pseudomonadati</taxon>
        <taxon>Myxococcota</taxon>
        <taxon>Polyangia</taxon>
        <taxon>Polyangiales</taxon>
        <taxon>Polyangiaceae</taxon>
        <taxon>Sorangium</taxon>
    </lineage>
</organism>
<reference evidence="4 5" key="1">
    <citation type="submission" date="2014-02" db="EMBL/GenBank/DDBJ databases">
        <title>The small core and large imbalanced accessory genome model reveals a collaborative survival strategy of Sorangium cellulosum strains in nature.</title>
        <authorList>
            <person name="Han K."/>
            <person name="Peng R."/>
            <person name="Blom J."/>
            <person name="Li Y.-Z."/>
        </authorList>
    </citation>
    <scope>NUCLEOTIDE SEQUENCE [LARGE SCALE GENOMIC DNA]</scope>
    <source>
        <strain evidence="4 5">So0157-25</strain>
    </source>
</reference>